<reference evidence="9 10" key="1">
    <citation type="submission" date="2016-03" db="EMBL/GenBank/DDBJ databases">
        <title>Speciation and ecological success in dimly lit waters: horizontal gene transfer in a green sulfur bacteria bloom unveiled by metagenomic assembly.</title>
        <authorList>
            <person name="Llorens-Mares T."/>
            <person name="Liu Z."/>
            <person name="Allen L.Z."/>
            <person name="Rusch D.B."/>
            <person name="Craig M.T."/>
            <person name="Dupont C.L."/>
            <person name="Bryant D.A."/>
            <person name="Casamayor E.O."/>
        </authorList>
    </citation>
    <scope>NUCLEOTIDE SEQUENCE [LARGE SCALE GENOMIC DNA]</scope>
    <source>
        <strain evidence="9">CIII</strain>
    </source>
</reference>
<feature type="domain" description="Cytochrome c" evidence="8">
    <location>
        <begin position="25"/>
        <end position="109"/>
    </location>
</feature>
<dbReference type="EMBL" id="LVWG01000034">
    <property type="protein sequence ID" value="KZK73723.1"/>
    <property type="molecule type" value="Genomic_DNA"/>
</dbReference>
<keyword evidence="1" id="KW-0813">Transport</keyword>
<dbReference type="GO" id="GO:0009055">
    <property type="term" value="F:electron transfer activity"/>
    <property type="evidence" value="ECO:0007669"/>
    <property type="project" value="InterPro"/>
</dbReference>
<evidence type="ECO:0000313" key="9">
    <source>
        <dbReference type="EMBL" id="KZK73723.1"/>
    </source>
</evidence>
<evidence type="ECO:0000256" key="3">
    <source>
        <dbReference type="ARBA" id="ARBA00022723"/>
    </source>
</evidence>
<dbReference type="GO" id="GO:0020037">
    <property type="term" value="F:heme binding"/>
    <property type="evidence" value="ECO:0007669"/>
    <property type="project" value="InterPro"/>
</dbReference>
<keyword evidence="7" id="KW-0732">Signal</keyword>
<dbReference type="InterPro" id="IPR002323">
    <property type="entry name" value="Cyt_CIE"/>
</dbReference>
<accession>A0A165L957</accession>
<dbReference type="InterPro" id="IPR036909">
    <property type="entry name" value="Cyt_c-like_dom_sf"/>
</dbReference>
<proteinExistence type="predicted"/>
<evidence type="ECO:0000313" key="10">
    <source>
        <dbReference type="Proteomes" id="UP000076481"/>
    </source>
</evidence>
<evidence type="ECO:0000259" key="8">
    <source>
        <dbReference type="PROSITE" id="PS51007"/>
    </source>
</evidence>
<sequence>MSRFLTAAACVLIAASFTVDANAAYNAAAGKAVYDASCAMCHNTGMAGAPKTGDKAAWASRMGQGLDKMVAKSITGFKGAKGMMPAKGGNLKLTNVEVGNAVAYMVQLSK</sequence>
<organism evidence="9 10">
    <name type="scientific">Pelodictyon luteolum</name>
    <dbReference type="NCBI Taxonomy" id="1100"/>
    <lineage>
        <taxon>Bacteria</taxon>
        <taxon>Pseudomonadati</taxon>
        <taxon>Chlorobiota</taxon>
        <taxon>Chlorobiia</taxon>
        <taxon>Chlorobiales</taxon>
        <taxon>Chlorobiaceae</taxon>
        <taxon>Chlorobium/Pelodictyon group</taxon>
        <taxon>Pelodictyon</taxon>
    </lineage>
</organism>
<feature type="signal peptide" evidence="7">
    <location>
        <begin position="1"/>
        <end position="23"/>
    </location>
</feature>
<dbReference type="PRINTS" id="PR00607">
    <property type="entry name" value="CYTCHROMECIE"/>
</dbReference>
<evidence type="ECO:0000256" key="4">
    <source>
        <dbReference type="ARBA" id="ARBA00022982"/>
    </source>
</evidence>
<dbReference type="Gene3D" id="1.10.760.10">
    <property type="entry name" value="Cytochrome c-like domain"/>
    <property type="match status" value="1"/>
</dbReference>
<dbReference type="PANTHER" id="PTHR40942">
    <property type="match status" value="1"/>
</dbReference>
<dbReference type="PANTHER" id="PTHR40942:SF4">
    <property type="entry name" value="CYTOCHROME C5"/>
    <property type="match status" value="1"/>
</dbReference>
<name>A0A165L957_PELLU</name>
<feature type="chain" id="PRO_5007861513" evidence="7">
    <location>
        <begin position="24"/>
        <end position="110"/>
    </location>
</feature>
<keyword evidence="5 6" id="KW-0408">Iron</keyword>
<evidence type="ECO:0000256" key="2">
    <source>
        <dbReference type="ARBA" id="ARBA00022617"/>
    </source>
</evidence>
<dbReference type="Pfam" id="PF13442">
    <property type="entry name" value="Cytochrome_CBB3"/>
    <property type="match status" value="1"/>
</dbReference>
<keyword evidence="3 6" id="KW-0479">Metal-binding</keyword>
<keyword evidence="2 6" id="KW-0349">Heme</keyword>
<dbReference type="RefSeq" id="WP_303682167.1">
    <property type="nucleotide sequence ID" value="NZ_LVWG01000034.1"/>
</dbReference>
<dbReference type="AlphaFoldDB" id="A0A165L957"/>
<evidence type="ECO:0000256" key="1">
    <source>
        <dbReference type="ARBA" id="ARBA00022448"/>
    </source>
</evidence>
<dbReference type="GO" id="GO:0005506">
    <property type="term" value="F:iron ion binding"/>
    <property type="evidence" value="ECO:0007669"/>
    <property type="project" value="InterPro"/>
</dbReference>
<protein>
    <submittedName>
        <fullName evidence="9">Cytochrome C555</fullName>
    </submittedName>
</protein>
<evidence type="ECO:0000256" key="5">
    <source>
        <dbReference type="ARBA" id="ARBA00023004"/>
    </source>
</evidence>
<dbReference type="InterPro" id="IPR009056">
    <property type="entry name" value="Cyt_c-like_dom"/>
</dbReference>
<evidence type="ECO:0000256" key="6">
    <source>
        <dbReference type="PROSITE-ProRule" id="PRU00433"/>
    </source>
</evidence>
<dbReference type="SUPFAM" id="SSF46626">
    <property type="entry name" value="Cytochrome c"/>
    <property type="match status" value="1"/>
</dbReference>
<evidence type="ECO:0000256" key="7">
    <source>
        <dbReference type="SAM" id="SignalP"/>
    </source>
</evidence>
<dbReference type="Proteomes" id="UP000076481">
    <property type="component" value="Unassembled WGS sequence"/>
</dbReference>
<dbReference type="PROSITE" id="PS51007">
    <property type="entry name" value="CYTC"/>
    <property type="match status" value="1"/>
</dbReference>
<gene>
    <name evidence="9" type="ORF">A3K90_00950</name>
</gene>
<keyword evidence="4" id="KW-0249">Electron transport</keyword>
<comment type="caution">
    <text evidence="9">The sequence shown here is derived from an EMBL/GenBank/DDBJ whole genome shotgun (WGS) entry which is preliminary data.</text>
</comment>